<dbReference type="Proteomes" id="UP000747542">
    <property type="component" value="Unassembled WGS sequence"/>
</dbReference>
<evidence type="ECO:0000313" key="2">
    <source>
        <dbReference type="Proteomes" id="UP000747542"/>
    </source>
</evidence>
<sequence length="26" mass="2975">MESYRILGRNRTNFWGGILPYSGAES</sequence>
<protein>
    <submittedName>
        <fullName evidence="1">Uncharacterized protein</fullName>
    </submittedName>
</protein>
<keyword evidence="2" id="KW-1185">Reference proteome</keyword>
<reference evidence="1" key="1">
    <citation type="journal article" date="2021" name="Sci. Adv.">
        <title>The American lobster genome reveals insights on longevity, neural, and immune adaptations.</title>
        <authorList>
            <person name="Polinski J.M."/>
            <person name="Zimin A.V."/>
            <person name="Clark K.F."/>
            <person name="Kohn A.B."/>
            <person name="Sadowski N."/>
            <person name="Timp W."/>
            <person name="Ptitsyn A."/>
            <person name="Khanna P."/>
            <person name="Romanova D.Y."/>
            <person name="Williams P."/>
            <person name="Greenwood S.J."/>
            <person name="Moroz L.L."/>
            <person name="Walt D.R."/>
            <person name="Bodnar A.G."/>
        </authorList>
    </citation>
    <scope>NUCLEOTIDE SEQUENCE</scope>
    <source>
        <strain evidence="1">GMGI-L3</strain>
    </source>
</reference>
<name>A0A8J5N8V8_HOMAM</name>
<dbReference type="AlphaFoldDB" id="A0A8J5N8V8"/>
<evidence type="ECO:0000313" key="1">
    <source>
        <dbReference type="EMBL" id="KAG7175237.1"/>
    </source>
</evidence>
<gene>
    <name evidence="1" type="ORF">Hamer_G001265</name>
</gene>
<dbReference type="EMBL" id="JAHLQT010006108">
    <property type="protein sequence ID" value="KAG7175237.1"/>
    <property type="molecule type" value="Genomic_DNA"/>
</dbReference>
<proteinExistence type="predicted"/>
<organism evidence="1 2">
    <name type="scientific">Homarus americanus</name>
    <name type="common">American lobster</name>
    <dbReference type="NCBI Taxonomy" id="6706"/>
    <lineage>
        <taxon>Eukaryota</taxon>
        <taxon>Metazoa</taxon>
        <taxon>Ecdysozoa</taxon>
        <taxon>Arthropoda</taxon>
        <taxon>Crustacea</taxon>
        <taxon>Multicrustacea</taxon>
        <taxon>Malacostraca</taxon>
        <taxon>Eumalacostraca</taxon>
        <taxon>Eucarida</taxon>
        <taxon>Decapoda</taxon>
        <taxon>Pleocyemata</taxon>
        <taxon>Astacidea</taxon>
        <taxon>Nephropoidea</taxon>
        <taxon>Nephropidae</taxon>
        <taxon>Homarus</taxon>
    </lineage>
</organism>
<comment type="caution">
    <text evidence="1">The sequence shown here is derived from an EMBL/GenBank/DDBJ whole genome shotgun (WGS) entry which is preliminary data.</text>
</comment>
<accession>A0A8J5N8V8</accession>